<dbReference type="PRINTS" id="PR00344">
    <property type="entry name" value="BCTRLSENSOR"/>
</dbReference>
<feature type="compositionally biased region" description="Basic and acidic residues" evidence="9">
    <location>
        <begin position="571"/>
        <end position="586"/>
    </location>
</feature>
<feature type="compositionally biased region" description="Basic residues" evidence="9">
    <location>
        <begin position="620"/>
        <end position="640"/>
    </location>
</feature>
<dbReference type="InterPro" id="IPR004358">
    <property type="entry name" value="Sig_transdc_His_kin-like_C"/>
</dbReference>
<feature type="domain" description="Histidine kinase" evidence="11">
    <location>
        <begin position="351"/>
        <end position="568"/>
    </location>
</feature>
<dbReference type="SUPFAM" id="SSF55874">
    <property type="entry name" value="ATPase domain of HSP90 chaperone/DNA topoisomerase II/histidine kinase"/>
    <property type="match status" value="1"/>
</dbReference>
<comment type="subcellular location">
    <subcellularLocation>
        <location evidence="2">Membrane</location>
    </subcellularLocation>
</comment>
<evidence type="ECO:0000256" key="8">
    <source>
        <dbReference type="ARBA" id="ARBA00023136"/>
    </source>
</evidence>
<dbReference type="Gene3D" id="1.10.287.130">
    <property type="match status" value="1"/>
</dbReference>
<keyword evidence="10" id="KW-1133">Transmembrane helix</keyword>
<proteinExistence type="predicted"/>
<evidence type="ECO:0000259" key="12">
    <source>
        <dbReference type="PROSITE" id="PS50112"/>
    </source>
</evidence>
<dbReference type="Pfam" id="PF02518">
    <property type="entry name" value="HATPase_c"/>
    <property type="match status" value="1"/>
</dbReference>
<evidence type="ECO:0000256" key="6">
    <source>
        <dbReference type="ARBA" id="ARBA00022777"/>
    </source>
</evidence>
<keyword evidence="10" id="KW-0812">Transmembrane</keyword>
<evidence type="ECO:0000256" key="4">
    <source>
        <dbReference type="ARBA" id="ARBA00022553"/>
    </source>
</evidence>
<evidence type="ECO:0000256" key="3">
    <source>
        <dbReference type="ARBA" id="ARBA00012438"/>
    </source>
</evidence>
<keyword evidence="6" id="KW-0418">Kinase</keyword>
<dbReference type="PANTHER" id="PTHR45453:SF1">
    <property type="entry name" value="PHOSPHATE REGULON SENSOR PROTEIN PHOR"/>
    <property type="match status" value="1"/>
</dbReference>
<dbReference type="PROSITE" id="PS50112">
    <property type="entry name" value="PAS"/>
    <property type="match status" value="1"/>
</dbReference>
<dbReference type="SUPFAM" id="SSF55785">
    <property type="entry name" value="PYP-like sensor domain (PAS domain)"/>
    <property type="match status" value="1"/>
</dbReference>
<keyword evidence="8 10" id="KW-0472">Membrane</keyword>
<dbReference type="AlphaFoldDB" id="H1CXP6"/>
<dbReference type="HOGENOM" id="CLU_000445_89_2_9"/>
<reference evidence="13 14" key="1">
    <citation type="submission" date="2011-11" db="EMBL/GenBank/DDBJ databases">
        <title>The Genome Sequence of Dialister succinatiphilus YIT 11850.</title>
        <authorList>
            <consortium name="The Broad Institute Genome Sequencing Platform"/>
            <person name="Earl A."/>
            <person name="Ward D."/>
            <person name="Feldgarden M."/>
            <person name="Gevers D."/>
            <person name="Morotomi M."/>
            <person name="Young S.K."/>
            <person name="Zeng Q."/>
            <person name="Gargeya S."/>
            <person name="Fitzgerald M."/>
            <person name="Haas B."/>
            <person name="Abouelleil A."/>
            <person name="Alvarado L."/>
            <person name="Arachchi H.M."/>
            <person name="Berlin A."/>
            <person name="Brown A."/>
            <person name="Chapman S.B."/>
            <person name="Dunbar C."/>
            <person name="Gearin G."/>
            <person name="Goldberg J."/>
            <person name="Griggs A."/>
            <person name="Gujja S."/>
            <person name="Heiman D."/>
            <person name="Howarth C."/>
            <person name="Lui A."/>
            <person name="MacDonald P.J.P."/>
            <person name="Montmayeur A."/>
            <person name="Murphy C."/>
            <person name="Neiman D."/>
            <person name="Pearson M."/>
            <person name="Priest M."/>
            <person name="Roberts A."/>
            <person name="Saif S."/>
            <person name="Shea T."/>
            <person name="Sisk P."/>
            <person name="Stolte C."/>
            <person name="Sykes S."/>
            <person name="Wortman J."/>
            <person name="Nusbaum C."/>
            <person name="Birren B."/>
        </authorList>
    </citation>
    <scope>NUCLEOTIDE SEQUENCE [LARGE SCALE GENOMIC DNA]</scope>
    <source>
        <strain evidence="13 14">YIT 11850</strain>
    </source>
</reference>
<feature type="transmembrane region" description="Helical" evidence="10">
    <location>
        <begin position="9"/>
        <end position="29"/>
    </location>
</feature>
<dbReference type="EMBL" id="ADLT01000001">
    <property type="protein sequence ID" value="EHO64077.1"/>
    <property type="molecule type" value="Genomic_DNA"/>
</dbReference>
<comment type="caution">
    <text evidence="13">The sequence shown here is derived from an EMBL/GenBank/DDBJ whole genome shotgun (WGS) entry which is preliminary data.</text>
</comment>
<dbReference type="InterPro" id="IPR036890">
    <property type="entry name" value="HATPase_C_sf"/>
</dbReference>
<evidence type="ECO:0000256" key="7">
    <source>
        <dbReference type="ARBA" id="ARBA00023012"/>
    </source>
</evidence>
<dbReference type="GO" id="GO:0005886">
    <property type="term" value="C:plasma membrane"/>
    <property type="evidence" value="ECO:0007669"/>
    <property type="project" value="TreeGrafter"/>
</dbReference>
<dbReference type="PROSITE" id="PS50109">
    <property type="entry name" value="HIS_KIN"/>
    <property type="match status" value="1"/>
</dbReference>
<evidence type="ECO:0000313" key="13">
    <source>
        <dbReference type="EMBL" id="EHO64077.1"/>
    </source>
</evidence>
<dbReference type="InterPro" id="IPR003594">
    <property type="entry name" value="HATPase_dom"/>
</dbReference>
<dbReference type="Proteomes" id="UP000003277">
    <property type="component" value="Unassembled WGS sequence"/>
</dbReference>
<dbReference type="Gene3D" id="3.30.565.10">
    <property type="entry name" value="Histidine kinase-like ATPase, C-terminal domain"/>
    <property type="match status" value="1"/>
</dbReference>
<organism evidence="13 14">
    <name type="scientific">Dialister succinatiphilus YIT 11850</name>
    <dbReference type="NCBI Taxonomy" id="742743"/>
    <lineage>
        <taxon>Bacteria</taxon>
        <taxon>Bacillati</taxon>
        <taxon>Bacillota</taxon>
        <taxon>Negativicutes</taxon>
        <taxon>Veillonellales</taxon>
        <taxon>Veillonellaceae</taxon>
        <taxon>Dialister</taxon>
    </lineage>
</organism>
<comment type="catalytic activity">
    <reaction evidence="1">
        <text>ATP + protein L-histidine = ADP + protein N-phospho-L-histidine.</text>
        <dbReference type="EC" id="2.7.13.3"/>
    </reaction>
</comment>
<dbReference type="STRING" id="742743.HMPREF9453_00134"/>
<protein>
    <recommendedName>
        <fullName evidence="3">histidine kinase</fullName>
        <ecNumber evidence="3">2.7.13.3</ecNumber>
    </recommendedName>
</protein>
<dbReference type="InterPro" id="IPR035965">
    <property type="entry name" value="PAS-like_dom_sf"/>
</dbReference>
<feature type="region of interest" description="Disordered" evidence="9">
    <location>
        <begin position="571"/>
        <end position="669"/>
    </location>
</feature>
<evidence type="ECO:0000256" key="10">
    <source>
        <dbReference type="SAM" id="Phobius"/>
    </source>
</evidence>
<dbReference type="InterPro" id="IPR005467">
    <property type="entry name" value="His_kinase_dom"/>
</dbReference>
<dbReference type="PATRIC" id="fig|742743.3.peg.144"/>
<dbReference type="GO" id="GO:0016036">
    <property type="term" value="P:cellular response to phosphate starvation"/>
    <property type="evidence" value="ECO:0007669"/>
    <property type="project" value="TreeGrafter"/>
</dbReference>
<dbReference type="eggNOG" id="COG5002">
    <property type="taxonomic scope" value="Bacteria"/>
</dbReference>
<gene>
    <name evidence="13" type="ORF">HMPREF9453_00134</name>
</gene>
<dbReference type="SUPFAM" id="SSF47384">
    <property type="entry name" value="Homodimeric domain of signal transducing histidine kinase"/>
    <property type="match status" value="1"/>
</dbReference>
<dbReference type="PANTHER" id="PTHR45453">
    <property type="entry name" value="PHOSPHATE REGULON SENSOR PROTEIN PHOR"/>
    <property type="match status" value="1"/>
</dbReference>
<dbReference type="CDD" id="cd00082">
    <property type="entry name" value="HisKA"/>
    <property type="match status" value="1"/>
</dbReference>
<keyword evidence="5" id="KW-0808">Transferase</keyword>
<evidence type="ECO:0000313" key="14">
    <source>
        <dbReference type="Proteomes" id="UP000003277"/>
    </source>
</evidence>
<name>H1CXP6_9FIRM</name>
<dbReference type="RefSeq" id="WP_008858640.1">
    <property type="nucleotide sequence ID" value="NZ_JH591187.1"/>
</dbReference>
<dbReference type="SMART" id="SM00387">
    <property type="entry name" value="HATPase_c"/>
    <property type="match status" value="1"/>
</dbReference>
<dbReference type="InterPro" id="IPR050351">
    <property type="entry name" value="BphY/WalK/GraS-like"/>
</dbReference>
<feature type="compositionally biased region" description="Basic residues" evidence="9">
    <location>
        <begin position="657"/>
        <end position="669"/>
    </location>
</feature>
<evidence type="ECO:0000256" key="2">
    <source>
        <dbReference type="ARBA" id="ARBA00004370"/>
    </source>
</evidence>
<keyword evidence="7" id="KW-0902">Two-component regulatory system</keyword>
<feature type="domain" description="PAS" evidence="12">
    <location>
        <begin position="232"/>
        <end position="286"/>
    </location>
</feature>
<dbReference type="CDD" id="cd00130">
    <property type="entry name" value="PAS"/>
    <property type="match status" value="1"/>
</dbReference>
<keyword evidence="14" id="KW-1185">Reference proteome</keyword>
<sequence length="669" mass="75218">MKVRIYRSLLLMGIVSVITTFILSAILYYQGMQEQFSHELQHLNSVMAGAVSTDDEEGSRAYLSRIYDDNHKAIHIVWLDRDGTVLYDSDNKDEDYKNGPEVKEAMAEGKGAAVHKDSNDNPKSYYAQKAPDGSILRLSSARTVSYIGFSAYLPEIILFLVVFAVGCLFAAERETEKILKPFHLLGDLVQKIMEGQKVDDVPSDYKELNPLIRKVEEQHDEIQNYMDDIEEERNTIRTVVDTISDGIILLNEHKEIVDYNRKIEEIFHLTEDKRYRRIASLYHDEDWLRVIGKAYRTDGRQEYTMSLFNNPYRMVMNKIELADGETGLLIVLRDMTASYMAEKMRREFSANVSHELKTPLTSISGFAEMIANGMYQKPDDVKLFGSRIVNESQRMLTLIDTIMHLSRIEETETTITWKTVSLDSLVHYAADLIEPQAKAKGVALTVDAEPLYTYGNAALLSELVMNLLDNAVKYNNEGGSVHALLKPEGEDKLRLTISDTGIGIPKDKQGRVFERFYRAEESRNKSTGGSGLGLAICKHIVEKHKGTLSMTSEEGKGTTVTVILPRMSDADVSKETKEALTARQEAEDAESGRLAQQEAEEDQAAKAALGEAKENGKEPKHLHKAKKLKKDKKTKKKSNGHSRNAESANKPDGKAGKPGRKAGRKKEVK</sequence>
<evidence type="ECO:0000256" key="5">
    <source>
        <dbReference type="ARBA" id="ARBA00022679"/>
    </source>
</evidence>
<dbReference type="SMART" id="SM00388">
    <property type="entry name" value="HisKA"/>
    <property type="match status" value="1"/>
</dbReference>
<evidence type="ECO:0000256" key="9">
    <source>
        <dbReference type="SAM" id="MobiDB-lite"/>
    </source>
</evidence>
<dbReference type="EC" id="2.7.13.3" evidence="3"/>
<accession>H1CXP6</accession>
<dbReference type="FunFam" id="3.30.565.10:FF:000006">
    <property type="entry name" value="Sensor histidine kinase WalK"/>
    <property type="match status" value="1"/>
</dbReference>
<dbReference type="FunFam" id="1.10.287.130:FF:000001">
    <property type="entry name" value="Two-component sensor histidine kinase"/>
    <property type="match status" value="1"/>
</dbReference>
<evidence type="ECO:0000256" key="1">
    <source>
        <dbReference type="ARBA" id="ARBA00000085"/>
    </source>
</evidence>
<dbReference type="GO" id="GO:0004721">
    <property type="term" value="F:phosphoprotein phosphatase activity"/>
    <property type="evidence" value="ECO:0007669"/>
    <property type="project" value="TreeGrafter"/>
</dbReference>
<dbReference type="Pfam" id="PF13188">
    <property type="entry name" value="PAS_8"/>
    <property type="match status" value="1"/>
</dbReference>
<evidence type="ECO:0000259" key="11">
    <source>
        <dbReference type="PROSITE" id="PS50109"/>
    </source>
</evidence>
<dbReference type="InterPro" id="IPR036097">
    <property type="entry name" value="HisK_dim/P_sf"/>
</dbReference>
<dbReference type="InterPro" id="IPR000014">
    <property type="entry name" value="PAS"/>
</dbReference>
<dbReference type="Pfam" id="PF00512">
    <property type="entry name" value="HisKA"/>
    <property type="match status" value="1"/>
</dbReference>
<dbReference type="OrthoDB" id="9813151at2"/>
<dbReference type="InterPro" id="IPR003661">
    <property type="entry name" value="HisK_dim/P_dom"/>
</dbReference>
<keyword evidence="4" id="KW-0597">Phosphoprotein</keyword>
<dbReference type="CDD" id="cd16922">
    <property type="entry name" value="HATPase_EvgS-ArcB-TorS-like"/>
    <property type="match status" value="1"/>
</dbReference>
<dbReference type="GO" id="GO:0000155">
    <property type="term" value="F:phosphorelay sensor kinase activity"/>
    <property type="evidence" value="ECO:0007669"/>
    <property type="project" value="InterPro"/>
</dbReference>
<dbReference type="Gene3D" id="3.30.450.20">
    <property type="entry name" value="PAS domain"/>
    <property type="match status" value="1"/>
</dbReference>